<dbReference type="InterPro" id="IPR001173">
    <property type="entry name" value="Glyco_trans_2-like"/>
</dbReference>
<dbReference type="GO" id="GO:0016758">
    <property type="term" value="F:hexosyltransferase activity"/>
    <property type="evidence" value="ECO:0007669"/>
    <property type="project" value="UniProtKB-ARBA"/>
</dbReference>
<organism evidence="2 3">
    <name type="scientific">Chrysophaeum taylorii</name>
    <dbReference type="NCBI Taxonomy" id="2483200"/>
    <lineage>
        <taxon>Eukaryota</taxon>
        <taxon>Sar</taxon>
        <taxon>Stramenopiles</taxon>
        <taxon>Ochrophyta</taxon>
        <taxon>Pelagophyceae</taxon>
        <taxon>Pelagomonadales</taxon>
        <taxon>Pelagomonadaceae</taxon>
        <taxon>Chrysophaeum</taxon>
    </lineage>
</organism>
<dbReference type="PANTHER" id="PTHR22916">
    <property type="entry name" value="GLYCOSYLTRANSFERASE"/>
    <property type="match status" value="1"/>
</dbReference>
<reference evidence="2" key="1">
    <citation type="submission" date="2023-01" db="EMBL/GenBank/DDBJ databases">
        <title>Metagenome sequencing of chrysophaentin producing Chrysophaeum taylorii.</title>
        <authorList>
            <person name="Davison J."/>
            <person name="Bewley C."/>
        </authorList>
    </citation>
    <scope>NUCLEOTIDE SEQUENCE</scope>
    <source>
        <strain evidence="2">NIES-1699</strain>
    </source>
</reference>
<gene>
    <name evidence="2" type="ORF">CTAYLR_004407</name>
</gene>
<dbReference type="Gene3D" id="3.90.550.10">
    <property type="entry name" value="Spore Coat Polysaccharide Biosynthesis Protein SpsA, Chain A"/>
    <property type="match status" value="1"/>
</dbReference>
<dbReference type="InterPro" id="IPR029044">
    <property type="entry name" value="Nucleotide-diphossugar_trans"/>
</dbReference>
<evidence type="ECO:0000313" key="3">
    <source>
        <dbReference type="Proteomes" id="UP001230188"/>
    </source>
</evidence>
<dbReference type="PANTHER" id="PTHR22916:SF3">
    <property type="entry name" value="UDP-GLCNAC:BETAGAL BETA-1,3-N-ACETYLGLUCOSAMINYLTRANSFERASE-LIKE PROTEIN 1"/>
    <property type="match status" value="1"/>
</dbReference>
<evidence type="ECO:0000259" key="1">
    <source>
        <dbReference type="Pfam" id="PF00535"/>
    </source>
</evidence>
<sequence length="350" mass="39181">MLVSVCVPAHDAEEFIGEALASVVAQDYAEVECVVVDDGSADGTYAAALEWEVSFAAAKKRLVVVRQGTNRGAGAARNAAIAAASGEWICSLDADDTCAPQRVRRLLEAAAGLEAPRATLLGSRFERIPATATPRYAQWANGLSADRCVLERFREVTIVQPTWFFHRRVWEVAGKYDEDDLKCDDLRFFHRHLERGGRLHRVDEVLVRYRHRERAGLSFVTPRRLLVRWRVEAFARSVLLLGHHRRRWGVFSIWGAGRDAREFVSALSDLDSALARRIRALHDVDEHKLRAKRYVNGRTGFAVDVQHTSLIAAPFVVCVALDRFPALEAAVRTLAAARGLVEGVDYWHFN</sequence>
<dbReference type="Proteomes" id="UP001230188">
    <property type="component" value="Unassembled WGS sequence"/>
</dbReference>
<accession>A0AAD7ULR4</accession>
<keyword evidence="3" id="KW-1185">Reference proteome</keyword>
<protein>
    <recommendedName>
        <fullName evidence="1">Glycosyltransferase 2-like domain-containing protein</fullName>
    </recommendedName>
</protein>
<dbReference type="SUPFAM" id="SSF53448">
    <property type="entry name" value="Nucleotide-diphospho-sugar transferases"/>
    <property type="match status" value="1"/>
</dbReference>
<dbReference type="EMBL" id="JAQMWT010000059">
    <property type="protein sequence ID" value="KAJ8611960.1"/>
    <property type="molecule type" value="Genomic_DNA"/>
</dbReference>
<name>A0AAD7ULR4_9STRA</name>
<dbReference type="AlphaFoldDB" id="A0AAD7ULR4"/>
<evidence type="ECO:0000313" key="2">
    <source>
        <dbReference type="EMBL" id="KAJ8611960.1"/>
    </source>
</evidence>
<dbReference type="Pfam" id="PF00535">
    <property type="entry name" value="Glycos_transf_2"/>
    <property type="match status" value="1"/>
</dbReference>
<proteinExistence type="predicted"/>
<comment type="caution">
    <text evidence="2">The sequence shown here is derived from an EMBL/GenBank/DDBJ whole genome shotgun (WGS) entry which is preliminary data.</text>
</comment>
<feature type="domain" description="Glycosyltransferase 2-like" evidence="1">
    <location>
        <begin position="4"/>
        <end position="164"/>
    </location>
</feature>